<keyword evidence="3" id="KW-1185">Reference proteome</keyword>
<dbReference type="Proteomes" id="UP000765509">
    <property type="component" value="Unassembled WGS sequence"/>
</dbReference>
<evidence type="ECO:0000313" key="3">
    <source>
        <dbReference type="Proteomes" id="UP000765509"/>
    </source>
</evidence>
<protein>
    <submittedName>
        <fullName evidence="2">Uncharacterized protein</fullName>
    </submittedName>
</protein>
<evidence type="ECO:0000256" key="1">
    <source>
        <dbReference type="SAM" id="MobiDB-lite"/>
    </source>
</evidence>
<name>A0A9Q3Q2S4_9BASI</name>
<accession>A0A9Q3Q2S4</accession>
<dbReference type="AlphaFoldDB" id="A0A9Q3Q2S4"/>
<proteinExistence type="predicted"/>
<dbReference type="EMBL" id="AVOT02114866">
    <property type="protein sequence ID" value="MBW0583323.1"/>
    <property type="molecule type" value="Genomic_DNA"/>
</dbReference>
<reference evidence="2" key="1">
    <citation type="submission" date="2021-03" db="EMBL/GenBank/DDBJ databases">
        <title>Draft genome sequence of rust myrtle Austropuccinia psidii MF-1, a brazilian biotype.</title>
        <authorList>
            <person name="Quecine M.C."/>
            <person name="Pachon D.M.R."/>
            <person name="Bonatelli M.L."/>
            <person name="Correr F.H."/>
            <person name="Franceschini L.M."/>
            <person name="Leite T.F."/>
            <person name="Margarido G.R.A."/>
            <person name="Almeida C.A."/>
            <person name="Ferrarezi J.A."/>
            <person name="Labate C.A."/>
        </authorList>
    </citation>
    <scope>NUCLEOTIDE SEQUENCE</scope>
    <source>
        <strain evidence="2">MF-1</strain>
    </source>
</reference>
<sequence>MVHTRNGSSYSVQPDGPGQGKCKTRTSSAKSSSRKTHLEDARTGPNSPRSVPKSFDVESKPELIEANIVRAGPLPSGRHRSISVPIKKLVQSIKRRGKGNMPKPLAAGHELLLRHQELSGSGEDHRTLRMMEPIFLQRQVQKDK</sequence>
<organism evidence="2 3">
    <name type="scientific">Austropuccinia psidii MF-1</name>
    <dbReference type="NCBI Taxonomy" id="1389203"/>
    <lineage>
        <taxon>Eukaryota</taxon>
        <taxon>Fungi</taxon>
        <taxon>Dikarya</taxon>
        <taxon>Basidiomycota</taxon>
        <taxon>Pucciniomycotina</taxon>
        <taxon>Pucciniomycetes</taxon>
        <taxon>Pucciniales</taxon>
        <taxon>Sphaerophragmiaceae</taxon>
        <taxon>Austropuccinia</taxon>
    </lineage>
</organism>
<evidence type="ECO:0000313" key="2">
    <source>
        <dbReference type="EMBL" id="MBW0583323.1"/>
    </source>
</evidence>
<feature type="region of interest" description="Disordered" evidence="1">
    <location>
        <begin position="1"/>
        <end position="58"/>
    </location>
</feature>
<gene>
    <name evidence="2" type="ORF">O181_123038</name>
</gene>
<comment type="caution">
    <text evidence="2">The sequence shown here is derived from an EMBL/GenBank/DDBJ whole genome shotgun (WGS) entry which is preliminary data.</text>
</comment>
<feature type="compositionally biased region" description="Polar residues" evidence="1">
    <location>
        <begin position="1"/>
        <end position="12"/>
    </location>
</feature>